<sequence>MKTRSGEFEIVGTGLLKVRVREAEATAKLAEISGGDQMLKSAGRTVTKPLKTGKDLITKPGATVKRTFRGVGRFFGRVGASMDATDPSRESMIGSITGAGEAKRRLAYKLGVDPYTQFPPLSEQLSRLAGASALGGTATGVGLAFVSGGAGLAISVGSTSESLRALLRDKSAAELEKIGRNMLSA</sequence>
<comment type="caution">
    <text evidence="1">The sequence shown here is derived from an EMBL/GenBank/DDBJ whole genome shotgun (WGS) entry which is preliminary data.</text>
</comment>
<organism evidence="1">
    <name type="scientific">marine sediment metagenome</name>
    <dbReference type="NCBI Taxonomy" id="412755"/>
    <lineage>
        <taxon>unclassified sequences</taxon>
        <taxon>metagenomes</taxon>
        <taxon>ecological metagenomes</taxon>
    </lineage>
</organism>
<gene>
    <name evidence="1" type="ORF">S01H1_14787</name>
</gene>
<protein>
    <submittedName>
        <fullName evidence="1">Uncharacterized protein</fullName>
    </submittedName>
</protein>
<accession>X0RI24</accession>
<name>X0RI24_9ZZZZ</name>
<evidence type="ECO:0000313" key="1">
    <source>
        <dbReference type="EMBL" id="GAF68469.1"/>
    </source>
</evidence>
<reference evidence="1" key="1">
    <citation type="journal article" date="2014" name="Front. Microbiol.">
        <title>High frequency of phylogenetically diverse reductive dehalogenase-homologous genes in deep subseafloor sedimentary metagenomes.</title>
        <authorList>
            <person name="Kawai M."/>
            <person name="Futagami T."/>
            <person name="Toyoda A."/>
            <person name="Takaki Y."/>
            <person name="Nishi S."/>
            <person name="Hori S."/>
            <person name="Arai W."/>
            <person name="Tsubouchi T."/>
            <person name="Morono Y."/>
            <person name="Uchiyama I."/>
            <person name="Ito T."/>
            <person name="Fujiyama A."/>
            <person name="Inagaki F."/>
            <person name="Takami H."/>
        </authorList>
    </citation>
    <scope>NUCLEOTIDE SEQUENCE</scope>
    <source>
        <strain evidence="1">Expedition CK06-06</strain>
    </source>
</reference>
<proteinExistence type="predicted"/>
<dbReference type="AlphaFoldDB" id="X0RI24"/>
<feature type="non-terminal residue" evidence="1">
    <location>
        <position position="185"/>
    </location>
</feature>
<dbReference type="EMBL" id="BARS01007705">
    <property type="protein sequence ID" value="GAF68469.1"/>
    <property type="molecule type" value="Genomic_DNA"/>
</dbReference>